<dbReference type="Pfam" id="PF13361">
    <property type="entry name" value="UvrD_C"/>
    <property type="match status" value="1"/>
</dbReference>
<keyword evidence="5" id="KW-0413">Isomerase</keyword>
<feature type="region of interest" description="Disordered" evidence="10">
    <location>
        <begin position="1"/>
        <end position="25"/>
    </location>
</feature>
<evidence type="ECO:0000256" key="4">
    <source>
        <dbReference type="ARBA" id="ARBA00022840"/>
    </source>
</evidence>
<comment type="catalytic activity">
    <reaction evidence="8">
        <text>ATP + H2O = ADP + phosphate + H(+)</text>
        <dbReference type="Rhea" id="RHEA:13065"/>
        <dbReference type="ChEBI" id="CHEBI:15377"/>
        <dbReference type="ChEBI" id="CHEBI:15378"/>
        <dbReference type="ChEBI" id="CHEBI:30616"/>
        <dbReference type="ChEBI" id="CHEBI:43474"/>
        <dbReference type="ChEBI" id="CHEBI:456216"/>
        <dbReference type="EC" id="5.6.2.4"/>
    </reaction>
</comment>
<dbReference type="InterPro" id="IPR014017">
    <property type="entry name" value="DNA_helicase_UvrD-like_C"/>
</dbReference>
<accession>A0ABS3USR1</accession>
<feature type="compositionally biased region" description="Basic and acidic residues" evidence="10">
    <location>
        <begin position="1"/>
        <end position="10"/>
    </location>
</feature>
<comment type="catalytic activity">
    <reaction evidence="6">
        <text>Couples ATP hydrolysis with the unwinding of duplex DNA by translocating in the 3'-5' direction.</text>
        <dbReference type="EC" id="5.6.2.4"/>
    </reaction>
</comment>
<dbReference type="InterPro" id="IPR027417">
    <property type="entry name" value="P-loop_NTPase"/>
</dbReference>
<dbReference type="GO" id="GO:0004386">
    <property type="term" value="F:helicase activity"/>
    <property type="evidence" value="ECO:0007669"/>
    <property type="project" value="UniProtKB-KW"/>
</dbReference>
<organism evidence="12 13">
    <name type="scientific">Actinoplanes flavus</name>
    <dbReference type="NCBI Taxonomy" id="2820290"/>
    <lineage>
        <taxon>Bacteria</taxon>
        <taxon>Bacillati</taxon>
        <taxon>Actinomycetota</taxon>
        <taxon>Actinomycetes</taxon>
        <taxon>Micromonosporales</taxon>
        <taxon>Micromonosporaceae</taxon>
        <taxon>Actinoplanes</taxon>
    </lineage>
</organism>
<evidence type="ECO:0000313" key="13">
    <source>
        <dbReference type="Proteomes" id="UP000679690"/>
    </source>
</evidence>
<feature type="domain" description="UvrD-like helicase ATP-binding" evidence="11">
    <location>
        <begin position="275"/>
        <end position="568"/>
    </location>
</feature>
<dbReference type="EC" id="5.6.2.4" evidence="7"/>
<keyword evidence="3 9" id="KW-0347">Helicase</keyword>
<keyword evidence="4 9" id="KW-0067">ATP-binding</keyword>
<keyword evidence="1 9" id="KW-0547">Nucleotide-binding</keyword>
<dbReference type="Gene3D" id="3.40.50.300">
    <property type="entry name" value="P-loop containing nucleotide triphosphate hydrolases"/>
    <property type="match status" value="3"/>
</dbReference>
<dbReference type="Proteomes" id="UP000679690">
    <property type="component" value="Unassembled WGS sequence"/>
</dbReference>
<reference evidence="12 13" key="1">
    <citation type="submission" date="2021-03" db="EMBL/GenBank/DDBJ databases">
        <title>Actinoplanes flavus sp. nov., a novel actinomycete isolated from Coconut Palm rhizosphere soil.</title>
        <authorList>
            <person name="Luo X."/>
        </authorList>
    </citation>
    <scope>NUCLEOTIDE SEQUENCE [LARGE SCALE GENOMIC DNA]</scope>
    <source>
        <strain evidence="12 13">NEAU-H7</strain>
    </source>
</reference>
<dbReference type="PANTHER" id="PTHR11070">
    <property type="entry name" value="UVRD / RECB / PCRA DNA HELICASE FAMILY MEMBER"/>
    <property type="match status" value="1"/>
</dbReference>
<gene>
    <name evidence="12" type="ORF">J5X75_29345</name>
</gene>
<dbReference type="InterPro" id="IPR000212">
    <property type="entry name" value="DNA_helicase_UvrD/REP"/>
</dbReference>
<dbReference type="PANTHER" id="PTHR11070:SF45">
    <property type="entry name" value="DNA 3'-5' HELICASE"/>
    <property type="match status" value="1"/>
</dbReference>
<proteinExistence type="predicted"/>
<dbReference type="Pfam" id="PF00580">
    <property type="entry name" value="UvrD-helicase"/>
    <property type="match status" value="1"/>
</dbReference>
<sequence>MARPPGERVGCRRARRPGQQRRRVTATSRGPVILQILDRADKEILALSRADAGAVYNFQSKFRQNPNARGLWLKQLKGSRLYSARVTDAYRAILLNVGDQHFLLVSVRHRSDVYDDLDRYSYQINRVTGGIEVIDLAAVGNSIVGRLLPADDPAAVPPEAAKTPALFDSYTDEQLTDLGVAEPLLPSIRRLLTDDDLLRFADCVPALTADVLLALNDGKTFDDVLDLVTTPVKADAPVDTEDWVAASANPATQVTTDDSALQAILAESFARWQVFLHPTQRKVVNHPYPGSARVSGGPGTGKTIVALHRVKYLAERLNAGKDKPILLTTFNRNLAADLRARLLDLAGADLSARVDIVNIDKLANRVVNEAGTDTKRRVINEAEALKRWNAFLLELGERRFDAEFLNAEWAHVILGQAATTRDEYFRARRVGRGKSVTREQRDAIWQLTERFTKQLDSEGVWTWRQIAARAARLELDREARILAAKDESSAAGQTLRYRYQHIVVDEAQDLSPTHWRLLRAMTPIGPDDMFIVGDTHQRLYDNQVALSSVGINIRGRRSSRLTISYRTTREILKAATQLLTGETYDDLDGGTDTLNGYRSLLHGAPPVFRGAPTWGQERELIIGQLRAWTNTSDGSAAVCVPTREYVAEVIQWLTDDGIQAVEIGPDGPARPDGVHVGTMHRFKGLEYQRVIIAGASDGLVPRRAIDRYRDTDAKRHQQERARDRSRLFVAATRARDDLAVFWHGHRSPFIPASLVGLPANADDQTSTMELRH</sequence>
<dbReference type="Gene3D" id="3.30.2310.20">
    <property type="entry name" value="RelE-like"/>
    <property type="match status" value="1"/>
</dbReference>
<keyword evidence="13" id="KW-1185">Reference proteome</keyword>
<evidence type="ECO:0000256" key="8">
    <source>
        <dbReference type="ARBA" id="ARBA00048988"/>
    </source>
</evidence>
<dbReference type="SUPFAM" id="SSF52540">
    <property type="entry name" value="P-loop containing nucleoside triphosphate hydrolases"/>
    <property type="match status" value="1"/>
</dbReference>
<feature type="binding site" evidence="9">
    <location>
        <begin position="296"/>
        <end position="303"/>
    </location>
    <ligand>
        <name>ATP</name>
        <dbReference type="ChEBI" id="CHEBI:30616"/>
    </ligand>
</feature>
<dbReference type="PROSITE" id="PS51198">
    <property type="entry name" value="UVRD_HELICASE_ATP_BIND"/>
    <property type="match status" value="1"/>
</dbReference>
<comment type="caution">
    <text evidence="12">The sequence shown here is derived from an EMBL/GenBank/DDBJ whole genome shotgun (WGS) entry which is preliminary data.</text>
</comment>
<dbReference type="InterPro" id="IPR035093">
    <property type="entry name" value="RelE/ParE_toxin_dom_sf"/>
</dbReference>
<evidence type="ECO:0000256" key="3">
    <source>
        <dbReference type="ARBA" id="ARBA00022806"/>
    </source>
</evidence>
<protein>
    <recommendedName>
        <fullName evidence="7">DNA 3'-5' helicase</fullName>
        <ecNumber evidence="7">5.6.2.4</ecNumber>
    </recommendedName>
</protein>
<dbReference type="InterPro" id="IPR014016">
    <property type="entry name" value="UvrD-like_ATP-bd"/>
</dbReference>
<dbReference type="RefSeq" id="WP_208470763.1">
    <property type="nucleotide sequence ID" value="NZ_JAGFNS010000022.1"/>
</dbReference>
<evidence type="ECO:0000259" key="11">
    <source>
        <dbReference type="PROSITE" id="PS51198"/>
    </source>
</evidence>
<name>A0ABS3USR1_9ACTN</name>
<evidence type="ECO:0000256" key="9">
    <source>
        <dbReference type="PROSITE-ProRule" id="PRU00560"/>
    </source>
</evidence>
<evidence type="ECO:0000256" key="7">
    <source>
        <dbReference type="ARBA" id="ARBA00034808"/>
    </source>
</evidence>
<evidence type="ECO:0000256" key="10">
    <source>
        <dbReference type="SAM" id="MobiDB-lite"/>
    </source>
</evidence>
<evidence type="ECO:0000256" key="5">
    <source>
        <dbReference type="ARBA" id="ARBA00023235"/>
    </source>
</evidence>
<evidence type="ECO:0000256" key="1">
    <source>
        <dbReference type="ARBA" id="ARBA00022741"/>
    </source>
</evidence>
<dbReference type="EMBL" id="JAGFNS010000022">
    <property type="protein sequence ID" value="MBO3741620.1"/>
    <property type="molecule type" value="Genomic_DNA"/>
</dbReference>
<feature type="compositionally biased region" description="Basic residues" evidence="10">
    <location>
        <begin position="11"/>
        <end position="24"/>
    </location>
</feature>
<evidence type="ECO:0000256" key="6">
    <source>
        <dbReference type="ARBA" id="ARBA00034617"/>
    </source>
</evidence>
<evidence type="ECO:0000256" key="2">
    <source>
        <dbReference type="ARBA" id="ARBA00022801"/>
    </source>
</evidence>
<evidence type="ECO:0000313" key="12">
    <source>
        <dbReference type="EMBL" id="MBO3741620.1"/>
    </source>
</evidence>
<keyword evidence="2 9" id="KW-0378">Hydrolase</keyword>